<keyword evidence="2" id="KW-0472">Membrane</keyword>
<feature type="transmembrane region" description="Helical" evidence="2">
    <location>
        <begin position="89"/>
        <end position="114"/>
    </location>
</feature>
<evidence type="ECO:0000256" key="2">
    <source>
        <dbReference type="SAM" id="Phobius"/>
    </source>
</evidence>
<dbReference type="AlphaFoldDB" id="A0A177WEN3"/>
<accession>A0A177WEN3</accession>
<keyword evidence="2" id="KW-0812">Transmembrane</keyword>
<dbReference type="VEuPathDB" id="FungiDB:BDEG_22467"/>
<evidence type="ECO:0000256" key="1">
    <source>
        <dbReference type="SAM" id="MobiDB-lite"/>
    </source>
</evidence>
<name>A0A177WEN3_BATDL</name>
<dbReference type="EMBL" id="DS022301">
    <property type="protein sequence ID" value="OAJ38559.1"/>
    <property type="molecule type" value="Genomic_DNA"/>
</dbReference>
<dbReference type="Proteomes" id="UP000077115">
    <property type="component" value="Unassembled WGS sequence"/>
</dbReference>
<dbReference type="Pfam" id="PF13349">
    <property type="entry name" value="DUF4097"/>
    <property type="match status" value="1"/>
</dbReference>
<feature type="region of interest" description="Disordered" evidence="1">
    <location>
        <begin position="1"/>
        <end position="32"/>
    </location>
</feature>
<evidence type="ECO:0000313" key="5">
    <source>
        <dbReference type="Proteomes" id="UP000077115"/>
    </source>
</evidence>
<feature type="compositionally biased region" description="Polar residues" evidence="1">
    <location>
        <begin position="1"/>
        <end position="11"/>
    </location>
</feature>
<feature type="domain" description="DUF4097" evidence="3">
    <location>
        <begin position="228"/>
        <end position="392"/>
    </location>
</feature>
<reference evidence="4 5" key="1">
    <citation type="submission" date="2006-10" db="EMBL/GenBank/DDBJ databases">
        <title>The Genome Sequence of Batrachochytrium dendrobatidis JEL423.</title>
        <authorList>
            <consortium name="The Broad Institute Genome Sequencing Platform"/>
            <person name="Birren B."/>
            <person name="Lander E."/>
            <person name="Galagan J."/>
            <person name="Cuomo C."/>
            <person name="Devon K."/>
            <person name="Jaffe D."/>
            <person name="Butler J."/>
            <person name="Alvarez P."/>
            <person name="Gnerre S."/>
            <person name="Grabherr M."/>
            <person name="Kleber M."/>
            <person name="Mauceli E."/>
            <person name="Brockman W."/>
            <person name="Young S."/>
            <person name="LaButti K."/>
            <person name="Sykes S."/>
            <person name="DeCaprio D."/>
            <person name="Crawford M."/>
            <person name="Koehrsen M."/>
            <person name="Engels R."/>
            <person name="Montgomery P."/>
            <person name="Pearson M."/>
            <person name="Howarth C."/>
            <person name="Larson L."/>
            <person name="White J."/>
            <person name="O'Leary S."/>
            <person name="Kodira C."/>
            <person name="Zeng Q."/>
            <person name="Yandava C."/>
            <person name="Alvarado L."/>
            <person name="Longcore J."/>
            <person name="James T."/>
        </authorList>
    </citation>
    <scope>NUCLEOTIDE SEQUENCE [LARGE SCALE GENOMIC DNA]</scope>
    <source>
        <strain evidence="4 5">JEL423</strain>
    </source>
</reference>
<keyword evidence="2" id="KW-1133">Transmembrane helix</keyword>
<evidence type="ECO:0000259" key="3">
    <source>
        <dbReference type="Pfam" id="PF13349"/>
    </source>
</evidence>
<organism evidence="4 5">
    <name type="scientific">Batrachochytrium dendrobatidis (strain JEL423)</name>
    <dbReference type="NCBI Taxonomy" id="403673"/>
    <lineage>
        <taxon>Eukaryota</taxon>
        <taxon>Fungi</taxon>
        <taxon>Fungi incertae sedis</taxon>
        <taxon>Chytridiomycota</taxon>
        <taxon>Chytridiomycota incertae sedis</taxon>
        <taxon>Chytridiomycetes</taxon>
        <taxon>Rhizophydiales</taxon>
        <taxon>Rhizophydiales incertae sedis</taxon>
        <taxon>Batrachochytrium</taxon>
    </lineage>
</organism>
<protein>
    <recommendedName>
        <fullName evidence="3">DUF4097 domain-containing protein</fullName>
    </recommendedName>
</protein>
<evidence type="ECO:0000313" key="4">
    <source>
        <dbReference type="EMBL" id="OAJ38559.1"/>
    </source>
</evidence>
<reference evidence="4 5" key="2">
    <citation type="submission" date="2016-05" db="EMBL/GenBank/DDBJ databases">
        <title>Lineage-specific infection strategies underlie the spectrum of fungal disease in amphibians.</title>
        <authorList>
            <person name="Cuomo C.A."/>
            <person name="Farrer R.A."/>
            <person name="James T."/>
            <person name="Longcore J."/>
            <person name="Birren B."/>
        </authorList>
    </citation>
    <scope>NUCLEOTIDE SEQUENCE [LARGE SCALE GENOMIC DNA]</scope>
    <source>
        <strain evidence="4 5">JEL423</strain>
    </source>
</reference>
<dbReference type="InterPro" id="IPR025164">
    <property type="entry name" value="Toastrack_DUF4097"/>
</dbReference>
<sequence length="465" mass="49986">MKPQDTMNNTHSDLESAPLLPQYSSEDEKQARQPALYDAAGRPLYLYPYLQSPGHATSSPATPAVTRCTGHCSEQSTKCRRNRGGCCRFLCKLIFFVIFVKIVTAIMFGCYYTHNNFSAVPTYTVRTGNTAWPNINAMEVEFTKGMETHLNFVTTDSDSTNTDNVKMSYSLAYTRETLDGDLDIDTIVVNNALRLVVNPPKIPHEEKLRLTVDITLPAILADDVISQYQKSILAKVAAGHVYMHTPTGFTRSEKLMSTNKAVFNNIGIHVGAGNVKINDVIVIAGSVHIGSGNLDANLIASEQMDVEVGAGSVELHLDTSISTLLNKKHTPVQLQGPAVNIQVGSGNVQGDVTNYNSLYVSVAAGEISLGISPEQGSSTIASTKAGEVNLRVVDMPTSRVHKFVGKFTAESSIGSVSVKGKDVTVDHEKTGFFGVVRAGHVGSPDAANPSMIEASTNVGSVSLKF</sequence>
<gene>
    <name evidence="4" type="ORF">BDEG_22467</name>
</gene>
<proteinExistence type="predicted"/>